<evidence type="ECO:0000256" key="19">
    <source>
        <dbReference type="SAM" id="MobiDB-lite"/>
    </source>
</evidence>
<dbReference type="PROSITE" id="PS51189">
    <property type="entry name" value="FAT"/>
    <property type="match status" value="1"/>
</dbReference>
<dbReference type="InterPro" id="IPR018936">
    <property type="entry name" value="PI3/4_kinase_CS"/>
</dbReference>
<dbReference type="InterPro" id="IPR038980">
    <property type="entry name" value="ATM_plant"/>
</dbReference>
<dbReference type="PROSITE" id="PS00916">
    <property type="entry name" value="PI3_4_KINASE_2"/>
    <property type="match status" value="1"/>
</dbReference>
<evidence type="ECO:0000256" key="8">
    <source>
        <dbReference type="ARBA" id="ARBA00022679"/>
    </source>
</evidence>
<dbReference type="InterPro" id="IPR036940">
    <property type="entry name" value="PI3/4_kinase_cat_sf"/>
</dbReference>
<sequence>MADEAVPKVQVDAKADILFLTKTLQKAVEGASTQQFTKGAVDDKTRKQVDKITQKWVTDTFELAGNNIAVNGVPYETAFSEAAQYEPFDEELHQKTQNLQHSIEDLTLYLAERRKNVPKLVEQMMKDVLQRQSSVVDYGVFTADDGHIPPDLPDLERIQQMQADFAESVRILEELKKGIPADIAKLNRAHNIVQEQKRVKADVLKHEATLDALEPDTWQMLVNALLGAIDKEYVVLVKSGASASGRKHTAVEQASKSLRDFVDVTCKSLPNKCVKTILAHIVHICRHRDTYREILLVYVRMLTTITSFRPHSDHLSTSLWQQLFEVCTIPIVSTTSQPAENDDNSDDDYRDSSSESSQPSSITPKKRAASASPNVKVLKVRRSLTGIVKPVVVSEGEIDYMSWVNMELMQSLANITVASGAPLRLHFLELLDVFRQFFTYSPGSSMHHITMLSALNHCIREEGLNHFTVLKQWLKDFFPILTQLWQFKYFSELKLQAVILCRFFIDYVVHPTYTDVEYLNELRRMVDTELMTKRGLGIPNLATTSINLTQMQRTQDSRPLRPFQRNTFRGSENDCKTWSLSWLFYEFATDVYAACLKLSDDALASNVSQSSLRSSYSDIFATIDNVMLDSTPSRSRSDSDNQQSTRIGFLQLLMFLFDKYPAILSVRHERSFQQLLLRCLRTSDPAVFHWSCMAVRTLCFAYGTDEPKMMSNQSEGDHNGNDKNAWDEIFSLVAFRIHLPAFCESSCMLLTSLIDQCKILRDLSSVQKVVGDISNILATPMLLDFNLTTCEFFHAVLNWISVNGDDAQFQAFYKKILAWFLENLRPLLFSKQLPEWLIEHPFALDWLFAGQTKPAFHDDCNEGVIALTVPQAYNTQLLSYISRDVVKLLVSGEGMDELLNQSISAIEGRPHRSRVSAMIPFNSWYPELLSTEIYQGLLEPLLADLESGEFLVDTAEKAMVFNVDVTLTLIWFSGFCLHGLDGHKSNLGECLSKIESAWNKWADRHYTRTRELVEARHTAALLSRLLAYTTQCGLHTWTETLTHSTASLSAKLSITMPTSPDIKQYIITILTRYCSFVFNVNSTSESASSKSVSSKGILRHRKGVVQPFGSLPRERPLSSDPSHRFFDIGMSGEHFSMTCIRYCLLCALEELDSNMRNKHVESLFCEAFEFQEWIALSPILLNSYNGKLPFQQLIQACANEISSYRFEKDQWVIAGLFVQLRLYARWKHSRNDEAAYNIYRNLLAWCSVKQQKDLLPWRLQVLWQALGLEHEMYADPQGDQSITLSIDYFQQHTLSQLQFCRSAEQLTTPFSSNFITRALEYKSFGQSVEQIALVVLMISQYAVFYSENRIDMIYKLLRLNGLLSHTKISSFALSYVAKRLGFKSAVSLARYYSIQLLMRDVRRNFEIMQPALGCESLSDFLRYPIAAIVIFIEQSNDAIGTGPLSQYLTPGSVRSSFALVFAWTIILTQSNSERGSRILEYLQETLGTAEFEQQLEENVALIVVHMLETVEESGEALQNAISRSTQIRSDVSRRISNLISPVTPRISASHAPRFPFAQVEKALVDLSKRVQPNGWETLFNYRNTISIWNRFHEQLEVGVHLDTFDHVKSSHTIALGYGWSWVHQHGVFSLLLHRLVHIFGQHRKADNATYLRCMMESVPEKLFNEVCDILLRLIPWLTQVGISPDADHVDGHVAHIVEVLFIYGVERWQEHPNFLALLENLPPFPVHKAFEQIRHRHTVLATKYGFVYNDGYYNQVLDNANQPYIVEVVANTLARIITDTSGGDNTHKKARRLIPNLIKAYNRLEAKALRGAQSDRLQQAVANCVALALPFTLQQSSMFADLEDIYMELDWKKCLDILLDCGLQQNVKKGNGLFRGAQHFLTAEVTVPDAADLVRYYQLEAVNNLRFFDTPSTEDIFERRLFEEPPAYSEHMSAEEWRLQMCAFLLSKLPSNNIFVQAFQEAIYVSDDLVKGILPTIFIEVINARDTSRSTMSHAITAMNAVLANAGRRKQHGLVDTIVNLLTFLQEHADANRMWPTLKRPTGQEIDYLHISEGACKAQRYQFGIRCLEIGINQLKRQGAVADLQHDHAGDLGYASLAKQLHFQADDLDTIYGFPADADSDSIYERLKREARFTQLLAICESQNQYEMQRNTGNATSGPKTLSLLTAMGLHSLALAYDQTLPGASSTNTTAAYQSAWRLQRWDIPNVDTSSTNDSTSLMYKATKTFSNHVVAGSDCSLENIVQRTLLMTDLRKIREITTALTMLELSELACADEVSIESTSQIWAQRAQQMKPHLSFPEMEVLYSTRQVALTARLKSVPNAQQPVAVHIEGMICANYLDLCQTARRAGNLQVAANAVYALKSFAIMRNGSDIASTYTQISKKEEAKLFWANGEIELAISMLKDLVQRKRTTDSTVLFSIASGQFESIPSTLLEAKSLSLLGAWLAEANAAAAAAILKDYLKKASTILGSHSNHKLAGKVHYRLAQFADQQYEKVKIVNIEDLERSLSSINVELEQCRRALQNQIASTDAAKLRAHARKLEVQRSQDVAELEQVRKDVTTHFETALLNYINCLIVTEKYDLQVFRICRLWFSADPASVIHEEVKKRLLSVASYKCVAVLVQLSTLLDGNHPSLFQDVLRGLLARVCGHHPYHGLYQLFALRNAGADKGSHETVEDPTSLFNGRIKAAKELLQQMAKKPSHYTIIRKVEKLCAAYINLAHAPPKPKAEVKPGAVFPIPRQISLAKAGDALTGLPIITVDLPVSPNGDYEGVTTVVKFDDQFQTVGGINIPKSFKVYGSDGKEYRQLVKRDDDIRQDALMQQVFAVLNTLLRMDSAGRARQLSIRTYKALPLASRCGIIEWVQDAVTLGEWLSEAHPRLRPEDWSPKKCRIYMHEMQKSKDLKSVTSKQANFRTVCKHIQPVLRYFFLERFKQPSEWFNRKLAYTRSVASTSMVGYVVGIGDRHPSNILLDTAAAEVVHIDFGIAFDAGKFLSIPETVPFRLTRDMVDGMGYTGVEGVFKRSSEVTFDILRKNSALILTILEVFRLDPLHNWSVPLKRANQKLQRKNSGLETDQDSEIGDDFNSSNKRDEEVSAHQQAERVLAGVQKKLSTTLSTSCLVNELVINATDEQNLCKLYSGETLGLLLALLLVLGLQGAEARLDAKQRADALVAKAKASKGGLIEFDAMDFDEFTSKPRRYGLVLLLTAMSPEFRCTPCKEVDPEYKLVASSFQKTSDPSRLFFGYADFMQSSEIFMKLGLKGAPNLLYYPPTDGPHGKIGAETDVKKYDFNRNGLNAEGIADFLSKELGIEVPVRRPPNYMGMAMTGFLVIGALAAAKLVYEKFAVVIQSKRIWAAVTLIIILLMTSGHMWNHIRKPPYVVPSQDGISYIASGFQQQFGMESQLVAMMYAILSFCIISLATAVPRLDDPQKQRFGVYMWSGLVLLTFSILMALFRAKNGSYPFKLLF</sequence>
<dbReference type="GO" id="GO:0004674">
    <property type="term" value="F:protein serine/threonine kinase activity"/>
    <property type="evidence" value="ECO:0007669"/>
    <property type="project" value="UniProtKB-KW"/>
</dbReference>
<evidence type="ECO:0000256" key="10">
    <source>
        <dbReference type="ARBA" id="ARBA00022777"/>
    </source>
</evidence>
<evidence type="ECO:0000313" key="24">
    <source>
        <dbReference type="Proteomes" id="UP000242875"/>
    </source>
</evidence>
<dbReference type="PROSITE" id="PS00915">
    <property type="entry name" value="PI3_4_KINASE_1"/>
    <property type="match status" value="1"/>
</dbReference>
<evidence type="ECO:0000256" key="14">
    <source>
        <dbReference type="ARBA" id="ARBA00030020"/>
    </source>
</evidence>
<evidence type="ECO:0000256" key="5">
    <source>
        <dbReference type="ARBA" id="ARBA00014619"/>
    </source>
</evidence>
<dbReference type="Gene3D" id="3.40.30.10">
    <property type="entry name" value="Glutaredoxin"/>
    <property type="match status" value="1"/>
</dbReference>
<feature type="region of interest" description="Disordered" evidence="19">
    <location>
        <begin position="335"/>
        <end position="369"/>
    </location>
</feature>
<evidence type="ECO:0000256" key="7">
    <source>
        <dbReference type="ARBA" id="ARBA00022527"/>
    </source>
</evidence>
<dbReference type="SUPFAM" id="SSF48371">
    <property type="entry name" value="ARM repeat"/>
    <property type="match status" value="1"/>
</dbReference>
<dbReference type="InterPro" id="IPR011009">
    <property type="entry name" value="Kinase-like_dom_sf"/>
</dbReference>
<gene>
    <name evidence="23" type="ORF">BZG36_02011</name>
</gene>
<feature type="domain" description="FAT" evidence="22">
    <location>
        <begin position="2050"/>
        <end position="2662"/>
    </location>
</feature>
<name>A0A261Y471_9FUNG</name>
<evidence type="ECO:0000256" key="3">
    <source>
        <dbReference type="ARBA" id="ARBA00010769"/>
    </source>
</evidence>
<comment type="similarity">
    <text evidence="3">Belongs to the PI3/PI4-kinase family. ATM subfamily.</text>
</comment>
<reference evidence="23 24" key="1">
    <citation type="journal article" date="2017" name="Mycologia">
        <title>Bifiguratus adelaidae, gen. et sp. nov., a new member of Mucoromycotina in endophytic and soil-dwelling habitats.</title>
        <authorList>
            <person name="Torres-Cruz T.J."/>
            <person name="Billingsley Tobias T.L."/>
            <person name="Almatruk M."/>
            <person name="Hesse C."/>
            <person name="Kuske C.R."/>
            <person name="Desiro A."/>
            <person name="Benucci G.M."/>
            <person name="Bonito G."/>
            <person name="Stajich J.E."/>
            <person name="Dunlap C."/>
            <person name="Arnold A.E."/>
            <person name="Porras-Alfaro A."/>
        </authorList>
    </citation>
    <scope>NUCLEOTIDE SEQUENCE [LARGE SCALE GENOMIC DNA]</scope>
    <source>
        <strain evidence="23 24">AZ0501</strain>
    </source>
</reference>
<comment type="function">
    <text evidence="13">Serine/threonine protein kinase which activates checkpoint signaling upon genotoxic stresses such as ionizing radiation (IR), ultraviolet light (UV), or DNA replication stalling, thereby acting as a DNA damage sensor. Recognizes the substrate consensus sequence [ST]-Q. Phosphorylates histone H2A to form H2AS128ph (gamma-H2A) at sites of DNA damage, involved in the regulation of DNA damage response mechanism. Required for the control of telomere length and genome stability.</text>
</comment>
<keyword evidence="9 20" id="KW-0812">Transmembrane</keyword>
<dbReference type="GO" id="GO:0006281">
    <property type="term" value="P:DNA repair"/>
    <property type="evidence" value="ECO:0007669"/>
    <property type="project" value="InterPro"/>
</dbReference>
<dbReference type="Pfam" id="PF11640">
    <property type="entry name" value="TAN"/>
    <property type="match status" value="1"/>
</dbReference>
<dbReference type="PANTHER" id="PTHR37079">
    <property type="entry name" value="SERINE/THREONINE-PROTEIN KINASE ATM"/>
    <property type="match status" value="1"/>
</dbReference>
<dbReference type="Gene3D" id="1.10.1070.11">
    <property type="entry name" value="Phosphatidylinositol 3-/4-kinase, catalytic domain"/>
    <property type="match status" value="1"/>
</dbReference>
<evidence type="ECO:0000256" key="20">
    <source>
        <dbReference type="SAM" id="Phobius"/>
    </source>
</evidence>
<evidence type="ECO:0000256" key="15">
    <source>
        <dbReference type="ARBA" id="ARBA00030222"/>
    </source>
</evidence>
<feature type="transmembrane region" description="Helical" evidence="20">
    <location>
        <begin position="3399"/>
        <end position="3419"/>
    </location>
</feature>
<dbReference type="Gene3D" id="3.30.1010.10">
    <property type="entry name" value="Phosphatidylinositol 3-kinase Catalytic Subunit, Chain A, domain 4"/>
    <property type="match status" value="1"/>
</dbReference>
<dbReference type="OrthoDB" id="67566at2759"/>
<keyword evidence="24" id="KW-1185">Reference proteome</keyword>
<comment type="similarity">
    <text evidence="2">Belongs to the OST3/OST6 family.</text>
</comment>
<dbReference type="PANTHER" id="PTHR37079:SF4">
    <property type="entry name" value="SERINE_THREONINE-PROTEIN KINASE ATM"/>
    <property type="match status" value="1"/>
</dbReference>
<dbReference type="SUPFAM" id="SSF56112">
    <property type="entry name" value="Protein kinase-like (PK-like)"/>
    <property type="match status" value="1"/>
</dbReference>
<accession>A0A261Y471</accession>
<keyword evidence="11 20" id="KW-1133">Transmembrane helix</keyword>
<feature type="domain" description="PI3K/PI4K catalytic" evidence="21">
    <location>
        <begin position="2775"/>
        <end position="3089"/>
    </location>
</feature>
<dbReference type="Pfam" id="PF04756">
    <property type="entry name" value="OST3_OST6"/>
    <property type="match status" value="1"/>
</dbReference>
<dbReference type="InterPro" id="IPR000403">
    <property type="entry name" value="PI3/4_kinase_cat_dom"/>
</dbReference>
<evidence type="ECO:0000256" key="9">
    <source>
        <dbReference type="ARBA" id="ARBA00022692"/>
    </source>
</evidence>
<dbReference type="InterPro" id="IPR044107">
    <property type="entry name" value="PIKKc_ATM"/>
</dbReference>
<dbReference type="PROSITE" id="PS50290">
    <property type="entry name" value="PI3_4_KINASE_3"/>
    <property type="match status" value="1"/>
</dbReference>
<dbReference type="GO" id="GO:0000070">
    <property type="term" value="P:mitotic sister chromatid segregation"/>
    <property type="evidence" value="ECO:0007669"/>
    <property type="project" value="InterPro"/>
</dbReference>
<protein>
    <recommendedName>
        <fullName evidence="5">Serine/threonine-protein kinase TEL1</fullName>
    </recommendedName>
    <alternativeName>
        <fullName evidence="14">ATM homolog</fullName>
    </alternativeName>
    <alternativeName>
        <fullName evidence="16 17">DNA-damage checkpoint kinase TEL1</fullName>
    </alternativeName>
    <alternativeName>
        <fullName evidence="6">Serine/threonine-protein kinase tel1</fullName>
    </alternativeName>
    <alternativeName>
        <fullName evidence="15">Telomere length regulation protein 1</fullName>
    </alternativeName>
</protein>
<organism evidence="23 24">
    <name type="scientific">Bifiguratus adelaidae</name>
    <dbReference type="NCBI Taxonomy" id="1938954"/>
    <lineage>
        <taxon>Eukaryota</taxon>
        <taxon>Fungi</taxon>
        <taxon>Fungi incertae sedis</taxon>
        <taxon>Mucoromycota</taxon>
        <taxon>Mucoromycotina</taxon>
        <taxon>Endogonomycetes</taxon>
        <taxon>Endogonales</taxon>
        <taxon>Endogonales incertae sedis</taxon>
        <taxon>Bifiguratus</taxon>
    </lineage>
</organism>
<dbReference type="InterPro" id="IPR021668">
    <property type="entry name" value="TAN"/>
</dbReference>
<feature type="region of interest" description="Disordered" evidence="19">
    <location>
        <begin position="3060"/>
        <end position="3086"/>
    </location>
</feature>
<dbReference type="SUPFAM" id="SSF52833">
    <property type="entry name" value="Thioredoxin-like"/>
    <property type="match status" value="1"/>
</dbReference>
<keyword evidence="10" id="KW-0418">Kinase</keyword>
<evidence type="ECO:0000259" key="21">
    <source>
        <dbReference type="PROSITE" id="PS50290"/>
    </source>
</evidence>
<comment type="caution">
    <text evidence="23">The sequence shown here is derived from an EMBL/GenBank/DDBJ whole genome shotgun (WGS) entry which is preliminary data.</text>
</comment>
<feature type="transmembrane region" description="Helical" evidence="20">
    <location>
        <begin position="3315"/>
        <end position="3336"/>
    </location>
</feature>
<dbReference type="InterPro" id="IPR036249">
    <property type="entry name" value="Thioredoxin-like_sf"/>
</dbReference>
<feature type="transmembrane region" description="Helical" evidence="20">
    <location>
        <begin position="3431"/>
        <end position="3451"/>
    </location>
</feature>
<dbReference type="Pfam" id="PF02259">
    <property type="entry name" value="FAT"/>
    <property type="match status" value="1"/>
</dbReference>
<evidence type="ECO:0000256" key="16">
    <source>
        <dbReference type="ARBA" id="ARBA00031460"/>
    </source>
</evidence>
<evidence type="ECO:0000256" key="13">
    <source>
        <dbReference type="ARBA" id="ARBA00025079"/>
    </source>
</evidence>
<evidence type="ECO:0000256" key="18">
    <source>
        <dbReference type="ARBA" id="ARBA00047899"/>
    </source>
</evidence>
<dbReference type="SMART" id="SM01342">
    <property type="entry name" value="TAN"/>
    <property type="match status" value="1"/>
</dbReference>
<dbReference type="SMART" id="SM00146">
    <property type="entry name" value="PI3Kc"/>
    <property type="match status" value="1"/>
</dbReference>
<feature type="compositionally biased region" description="Acidic residues" evidence="19">
    <location>
        <begin position="340"/>
        <end position="349"/>
    </location>
</feature>
<evidence type="ECO:0000259" key="22">
    <source>
        <dbReference type="PROSITE" id="PS51189"/>
    </source>
</evidence>
<feature type="transmembrane region" description="Helical" evidence="20">
    <location>
        <begin position="3348"/>
        <end position="3366"/>
    </location>
</feature>
<dbReference type="EMBL" id="MVBO01000016">
    <property type="protein sequence ID" value="OZJ05391.1"/>
    <property type="molecule type" value="Genomic_DNA"/>
</dbReference>
<comment type="subunit">
    <text evidence="4">Associates with DNA double-strand breaks.</text>
</comment>
<keyword evidence="7" id="KW-0723">Serine/threonine-protein kinase</keyword>
<evidence type="ECO:0000256" key="4">
    <source>
        <dbReference type="ARBA" id="ARBA00011370"/>
    </source>
</evidence>
<dbReference type="InterPro" id="IPR014009">
    <property type="entry name" value="PIK_FAT"/>
</dbReference>
<dbReference type="Proteomes" id="UP000242875">
    <property type="component" value="Unassembled WGS sequence"/>
</dbReference>
<comment type="subcellular location">
    <subcellularLocation>
        <location evidence="1">Endoplasmic reticulum membrane</location>
        <topology evidence="1">Multi-pass membrane protein</topology>
    </subcellularLocation>
</comment>
<evidence type="ECO:0000256" key="2">
    <source>
        <dbReference type="ARBA" id="ARBA00009561"/>
    </source>
</evidence>
<evidence type="ECO:0000256" key="17">
    <source>
        <dbReference type="ARBA" id="ARBA00032467"/>
    </source>
</evidence>
<evidence type="ECO:0000256" key="12">
    <source>
        <dbReference type="ARBA" id="ARBA00023136"/>
    </source>
</evidence>
<dbReference type="InterPro" id="IPR016024">
    <property type="entry name" value="ARM-type_fold"/>
</dbReference>
<dbReference type="InterPro" id="IPR003151">
    <property type="entry name" value="PIK-rel_kinase_FAT"/>
</dbReference>
<proteinExistence type="inferred from homology"/>
<dbReference type="Pfam" id="PF00454">
    <property type="entry name" value="PI3_PI4_kinase"/>
    <property type="match status" value="1"/>
</dbReference>
<dbReference type="InterPro" id="IPR021149">
    <property type="entry name" value="OligosaccharylTrfase_OST3/OST6"/>
</dbReference>
<dbReference type="GO" id="GO:0000776">
    <property type="term" value="C:kinetochore"/>
    <property type="evidence" value="ECO:0007669"/>
    <property type="project" value="InterPro"/>
</dbReference>
<comment type="catalytic activity">
    <reaction evidence="18">
        <text>L-threonyl-[protein] + ATP = O-phospho-L-threonyl-[protein] + ADP + H(+)</text>
        <dbReference type="Rhea" id="RHEA:46608"/>
        <dbReference type="Rhea" id="RHEA-COMP:11060"/>
        <dbReference type="Rhea" id="RHEA-COMP:11605"/>
        <dbReference type="ChEBI" id="CHEBI:15378"/>
        <dbReference type="ChEBI" id="CHEBI:30013"/>
        <dbReference type="ChEBI" id="CHEBI:30616"/>
        <dbReference type="ChEBI" id="CHEBI:61977"/>
        <dbReference type="ChEBI" id="CHEBI:456216"/>
        <dbReference type="EC" id="2.7.11.1"/>
    </reaction>
</comment>
<dbReference type="CDD" id="cd05171">
    <property type="entry name" value="PIKKc_ATM"/>
    <property type="match status" value="1"/>
</dbReference>
<evidence type="ECO:0000313" key="23">
    <source>
        <dbReference type="EMBL" id="OZJ05391.1"/>
    </source>
</evidence>
<dbReference type="GO" id="GO:0005789">
    <property type="term" value="C:endoplasmic reticulum membrane"/>
    <property type="evidence" value="ECO:0007669"/>
    <property type="project" value="UniProtKB-SubCell"/>
</dbReference>
<evidence type="ECO:0000256" key="11">
    <source>
        <dbReference type="ARBA" id="ARBA00022989"/>
    </source>
</evidence>
<evidence type="ECO:0000256" key="1">
    <source>
        <dbReference type="ARBA" id="ARBA00004477"/>
    </source>
</evidence>
<keyword evidence="12 20" id="KW-0472">Membrane</keyword>
<keyword evidence="8" id="KW-0808">Transferase</keyword>
<evidence type="ECO:0000256" key="6">
    <source>
        <dbReference type="ARBA" id="ARBA00020288"/>
    </source>
</evidence>
<dbReference type="Pfam" id="PF08641">
    <property type="entry name" value="Mis14"/>
    <property type="match status" value="1"/>
</dbReference>
<dbReference type="InterPro" id="IPR013950">
    <property type="entry name" value="Mis14/Nsl1"/>
</dbReference>